<dbReference type="eggNOG" id="arCOG03950">
    <property type="taxonomic scope" value="Archaea"/>
</dbReference>
<dbReference type="RefSeq" id="WP_013825063.1">
    <property type="nucleotide sequence ID" value="NC_015574.1"/>
</dbReference>
<dbReference type="AlphaFoldDB" id="F6D526"/>
<dbReference type="Proteomes" id="UP000009231">
    <property type="component" value="Chromosome"/>
</dbReference>
<dbReference type="STRING" id="868131.MSWAN_0523"/>
<evidence type="ECO:0000313" key="1">
    <source>
        <dbReference type="EMBL" id="AEG17561.1"/>
    </source>
</evidence>
<name>F6D526_METPW</name>
<dbReference type="KEGG" id="mew:MSWAN_0523"/>
<accession>F6D526</accession>
<protein>
    <submittedName>
        <fullName evidence="1">Uncharacterized protein</fullName>
    </submittedName>
</protein>
<dbReference type="EMBL" id="CP002772">
    <property type="protein sequence ID" value="AEG17561.1"/>
    <property type="molecule type" value="Genomic_DNA"/>
</dbReference>
<gene>
    <name evidence="1" type="ordered locus">MSWAN_0523</name>
</gene>
<dbReference type="GeneID" id="10668010"/>
<proteinExistence type="predicted"/>
<evidence type="ECO:0000313" key="2">
    <source>
        <dbReference type="Proteomes" id="UP000009231"/>
    </source>
</evidence>
<reference evidence="1 2" key="1">
    <citation type="journal article" date="2014" name="Int. J. Syst. Evol. Microbiol.">
        <title>Methanobacterium paludis sp. nov. and a novel strain of Methanobacterium lacus isolated from northern peatlands.</title>
        <authorList>
            <person name="Cadillo-Quiroz H."/>
            <person name="Brauer S.L."/>
            <person name="Goodson N."/>
            <person name="Yavitt J.B."/>
            <person name="Zinder S.H."/>
        </authorList>
    </citation>
    <scope>NUCLEOTIDE SEQUENCE [LARGE SCALE GENOMIC DNA]</scope>
    <source>
        <strain evidence="2">DSM 25820 / JCM 18151 / SWAN1</strain>
    </source>
</reference>
<organism evidence="1 2">
    <name type="scientific">Methanobacterium paludis (strain DSM 25820 / JCM 18151 / SWAN1)</name>
    <dbReference type="NCBI Taxonomy" id="868131"/>
    <lineage>
        <taxon>Archaea</taxon>
        <taxon>Methanobacteriati</taxon>
        <taxon>Methanobacteriota</taxon>
        <taxon>Methanomada group</taxon>
        <taxon>Methanobacteria</taxon>
        <taxon>Methanobacteriales</taxon>
        <taxon>Methanobacteriaceae</taxon>
        <taxon>Methanobacterium</taxon>
    </lineage>
</organism>
<dbReference type="HOGENOM" id="CLU_1207616_0_0_2"/>
<sequence length="273" mass="30396">MSKLTKLLIIIAAFLAIVIGYSYAAAANGPVEPLGRAAFVKFMNPDFYPGHPHSQLLAKYAEDRGSQCALVVHFAGSSSYKSYQQGDVYIIEMGFVDSAGAKEDIDWGQAIQYFLFGVPDDKWTYRVNGIEFSNFTDAMNEVTKEAQEHGQVGPIPMVWHGSARAGSPIINPGCGFPLYYYICWKEYGRFAAYYYVVQGLIFPYLNSPFAQYELTNAQQLQTAYTSDRLDYTVLSTSEKQGINQSLTNSALFPSVYQEIVSQTETPQAAVNYD</sequence>
<keyword evidence="2" id="KW-1185">Reference proteome</keyword>